<comment type="caution">
    <text evidence="3">The sequence shown here is derived from an EMBL/GenBank/DDBJ whole genome shotgun (WGS) entry which is preliminary data.</text>
</comment>
<keyword evidence="2" id="KW-1133">Transmembrane helix</keyword>
<dbReference type="RefSeq" id="WP_155615243.1">
    <property type="nucleotide sequence ID" value="NZ_WNZX01000016.1"/>
</dbReference>
<protein>
    <submittedName>
        <fullName evidence="3">Uncharacterized protein</fullName>
    </submittedName>
</protein>
<feature type="transmembrane region" description="Helical" evidence="2">
    <location>
        <begin position="6"/>
        <end position="25"/>
    </location>
</feature>
<evidence type="ECO:0000313" key="4">
    <source>
        <dbReference type="Proteomes" id="UP000450917"/>
    </source>
</evidence>
<evidence type="ECO:0000313" key="3">
    <source>
        <dbReference type="EMBL" id="MUG72539.1"/>
    </source>
</evidence>
<gene>
    <name evidence="3" type="ORF">GNP93_17865</name>
</gene>
<sequence>MNIIGFLLENWIVVAIVFFVFSSLFKQMKQGNPAKPQSPGKPVSSMPPFGGGGSGWPKGSDARPMRKAAPGQPQAASAERADTRGHANKPPVIRESAERQAAAEDPYAAQREQRERPLAVGRGLGERVTGGAGAAEPASAPGPLRPEDVALGVLWAEILGPPRAKRPYRR</sequence>
<proteinExistence type="predicted"/>
<keyword evidence="2" id="KW-0472">Membrane</keyword>
<feature type="region of interest" description="Disordered" evidence="1">
    <location>
        <begin position="29"/>
        <end position="144"/>
    </location>
</feature>
<dbReference type="AlphaFoldDB" id="A0A7X2ZCP9"/>
<organism evidence="3 4">
    <name type="scientific">Paenibacillus validus</name>
    <dbReference type="NCBI Taxonomy" id="44253"/>
    <lineage>
        <taxon>Bacteria</taxon>
        <taxon>Bacillati</taxon>
        <taxon>Bacillota</taxon>
        <taxon>Bacilli</taxon>
        <taxon>Bacillales</taxon>
        <taxon>Paenibacillaceae</taxon>
        <taxon>Paenibacillus</taxon>
    </lineage>
</organism>
<keyword evidence="4" id="KW-1185">Reference proteome</keyword>
<accession>A0A7X2ZCP9</accession>
<reference evidence="3 4" key="1">
    <citation type="submission" date="2019-11" db="EMBL/GenBank/DDBJ databases">
        <title>Draft genome sequences of five Paenibacillus species of dairy origin.</title>
        <authorList>
            <person name="Olajide A.M."/>
            <person name="Chen S."/>
            <person name="Lapointe G."/>
        </authorList>
    </citation>
    <scope>NUCLEOTIDE SEQUENCE [LARGE SCALE GENOMIC DNA]</scope>
    <source>
        <strain evidence="3 4">2CS3</strain>
    </source>
</reference>
<keyword evidence="2" id="KW-0812">Transmembrane</keyword>
<evidence type="ECO:0000256" key="2">
    <source>
        <dbReference type="SAM" id="Phobius"/>
    </source>
</evidence>
<name>A0A7X2ZCP9_9BACL</name>
<dbReference type="Proteomes" id="UP000450917">
    <property type="component" value="Unassembled WGS sequence"/>
</dbReference>
<dbReference type="EMBL" id="WNZX01000016">
    <property type="protein sequence ID" value="MUG72539.1"/>
    <property type="molecule type" value="Genomic_DNA"/>
</dbReference>
<evidence type="ECO:0000256" key="1">
    <source>
        <dbReference type="SAM" id="MobiDB-lite"/>
    </source>
</evidence>